<dbReference type="RefSeq" id="WP_086062169.1">
    <property type="nucleotide sequence ID" value="NZ_FQZF01000014.1"/>
</dbReference>
<gene>
    <name evidence="3" type="ORF">SAMN02745194_02681</name>
</gene>
<accession>A0A1M6JMP7</accession>
<dbReference type="STRING" id="198092.SAMN02745194_02681"/>
<dbReference type="AlphaFoldDB" id="A0A1M6JMP7"/>
<comment type="similarity">
    <text evidence="1">Belongs to the AHA1 family.</text>
</comment>
<organism evidence="3 4">
    <name type="scientific">Muricoccus roseus</name>
    <dbReference type="NCBI Taxonomy" id="198092"/>
    <lineage>
        <taxon>Bacteria</taxon>
        <taxon>Pseudomonadati</taxon>
        <taxon>Pseudomonadota</taxon>
        <taxon>Alphaproteobacteria</taxon>
        <taxon>Acetobacterales</taxon>
        <taxon>Roseomonadaceae</taxon>
        <taxon>Muricoccus</taxon>
    </lineage>
</organism>
<feature type="domain" description="Activator of Hsp90 ATPase homologue 1/2-like C-terminal" evidence="2">
    <location>
        <begin position="17"/>
        <end position="136"/>
    </location>
</feature>
<dbReference type="InterPro" id="IPR023393">
    <property type="entry name" value="START-like_dom_sf"/>
</dbReference>
<dbReference type="InterPro" id="IPR013538">
    <property type="entry name" value="ASHA1/2-like_C"/>
</dbReference>
<dbReference type="SUPFAM" id="SSF55961">
    <property type="entry name" value="Bet v1-like"/>
    <property type="match status" value="1"/>
</dbReference>
<evidence type="ECO:0000313" key="3">
    <source>
        <dbReference type="EMBL" id="SHJ47952.1"/>
    </source>
</evidence>
<dbReference type="OrthoDB" id="9805228at2"/>
<protein>
    <submittedName>
        <fullName evidence="3">Uncharacterized conserved protein YndB, AHSA1/START domain</fullName>
    </submittedName>
</protein>
<dbReference type="Proteomes" id="UP000184387">
    <property type="component" value="Unassembled WGS sequence"/>
</dbReference>
<evidence type="ECO:0000313" key="4">
    <source>
        <dbReference type="Proteomes" id="UP000184387"/>
    </source>
</evidence>
<keyword evidence="4" id="KW-1185">Reference proteome</keyword>
<dbReference type="Pfam" id="PF08327">
    <property type="entry name" value="AHSA1"/>
    <property type="match status" value="1"/>
</dbReference>
<sequence>MSVDPSTDGAFMQRRFAAPPEHVFAGWTEPALARQWLLTGIIGEITALSMDARVGGVFRATGTRFEAFGEFLELGRPRRLVLTFGIPAQGPSSERLVVELEREGEGCLLSLTKEGLPTELGQEPQEVWDGMFDRLALAIR</sequence>
<dbReference type="Gene3D" id="3.30.530.20">
    <property type="match status" value="1"/>
</dbReference>
<reference evidence="3 4" key="1">
    <citation type="submission" date="2016-11" db="EMBL/GenBank/DDBJ databases">
        <authorList>
            <person name="Jaros S."/>
            <person name="Januszkiewicz K."/>
            <person name="Wedrychowicz H."/>
        </authorList>
    </citation>
    <scope>NUCLEOTIDE SEQUENCE [LARGE SCALE GENOMIC DNA]</scope>
    <source>
        <strain evidence="3 4">DSM 14916</strain>
    </source>
</reference>
<proteinExistence type="inferred from homology"/>
<dbReference type="EMBL" id="FQZF01000014">
    <property type="protein sequence ID" value="SHJ47952.1"/>
    <property type="molecule type" value="Genomic_DNA"/>
</dbReference>
<dbReference type="CDD" id="cd07814">
    <property type="entry name" value="SRPBCC_CalC_Aha1-like"/>
    <property type="match status" value="1"/>
</dbReference>
<evidence type="ECO:0000259" key="2">
    <source>
        <dbReference type="Pfam" id="PF08327"/>
    </source>
</evidence>
<name>A0A1M6JMP7_9PROT</name>
<evidence type="ECO:0000256" key="1">
    <source>
        <dbReference type="ARBA" id="ARBA00006817"/>
    </source>
</evidence>